<dbReference type="InterPro" id="IPR026872">
    <property type="entry name" value="FTB"/>
</dbReference>
<keyword evidence="4 9" id="KW-0637">Prenyltransferase</keyword>
<organism evidence="12 13">
    <name type="scientific">Penicillium alfredii</name>
    <dbReference type="NCBI Taxonomy" id="1506179"/>
    <lineage>
        <taxon>Eukaryota</taxon>
        <taxon>Fungi</taxon>
        <taxon>Dikarya</taxon>
        <taxon>Ascomycota</taxon>
        <taxon>Pezizomycotina</taxon>
        <taxon>Eurotiomycetes</taxon>
        <taxon>Eurotiomycetidae</taxon>
        <taxon>Eurotiales</taxon>
        <taxon>Aspergillaceae</taxon>
        <taxon>Penicillium</taxon>
    </lineage>
</organism>
<evidence type="ECO:0000313" key="12">
    <source>
        <dbReference type="EMBL" id="KAJ5105276.1"/>
    </source>
</evidence>
<dbReference type="PANTHER" id="PTHR11774:SF6">
    <property type="entry name" value="PROTEIN FARNESYLTRANSFERASE SUBUNIT BETA"/>
    <property type="match status" value="1"/>
</dbReference>
<evidence type="ECO:0000256" key="2">
    <source>
        <dbReference type="ARBA" id="ARBA00012702"/>
    </source>
</evidence>
<dbReference type="InterPro" id="IPR008930">
    <property type="entry name" value="Terpenoid_cyclase/PrenylTrfase"/>
</dbReference>
<keyword evidence="7" id="KW-0677">Repeat</keyword>
<dbReference type="SUPFAM" id="SSF48239">
    <property type="entry name" value="Terpenoid cyclases/Protein prenyltransferases"/>
    <property type="match status" value="1"/>
</dbReference>
<dbReference type="CDD" id="cd02893">
    <property type="entry name" value="FTase"/>
    <property type="match status" value="1"/>
</dbReference>
<keyword evidence="13" id="KW-1185">Reference proteome</keyword>
<dbReference type="EMBL" id="JAPMSZ010000004">
    <property type="protein sequence ID" value="KAJ5105276.1"/>
    <property type="molecule type" value="Genomic_DNA"/>
</dbReference>
<comment type="caution">
    <text evidence="12">The sequence shown here is derived from an EMBL/GenBank/DDBJ whole genome shotgun (WGS) entry which is preliminary data.</text>
</comment>
<dbReference type="GO" id="GO:0004660">
    <property type="term" value="F:protein farnesyltransferase activity"/>
    <property type="evidence" value="ECO:0007669"/>
    <property type="project" value="UniProtKB-UniRule"/>
</dbReference>
<dbReference type="GO" id="GO:0008270">
    <property type="term" value="F:zinc ion binding"/>
    <property type="evidence" value="ECO:0007669"/>
    <property type="project" value="UniProtKB-UniRule"/>
</dbReference>
<dbReference type="Pfam" id="PF00432">
    <property type="entry name" value="Prenyltrans"/>
    <property type="match status" value="1"/>
</dbReference>
<feature type="domain" description="Prenyltransferase alpha-alpha toroid" evidence="11">
    <location>
        <begin position="110"/>
        <end position="479"/>
    </location>
</feature>
<dbReference type="PANTHER" id="PTHR11774">
    <property type="entry name" value="GERANYLGERANYL TRANSFERASE TYPE BETA SUBUNIT"/>
    <property type="match status" value="1"/>
</dbReference>
<evidence type="ECO:0000256" key="3">
    <source>
        <dbReference type="ARBA" id="ARBA00015798"/>
    </source>
</evidence>
<evidence type="ECO:0000256" key="10">
    <source>
        <dbReference type="SAM" id="MobiDB-lite"/>
    </source>
</evidence>
<dbReference type="AlphaFoldDB" id="A0A9W9FRU2"/>
<dbReference type="GeneID" id="81392373"/>
<evidence type="ECO:0000256" key="8">
    <source>
        <dbReference type="ARBA" id="ARBA00022833"/>
    </source>
</evidence>
<dbReference type="InterPro" id="IPR001330">
    <property type="entry name" value="Prenyltrans"/>
</dbReference>
<dbReference type="RefSeq" id="XP_056514272.1">
    <property type="nucleotide sequence ID" value="XM_056653205.1"/>
</dbReference>
<comment type="catalytic activity">
    <reaction evidence="9">
        <text>L-cysteinyl-[protein] + (2E,6E)-farnesyl diphosphate = S-(2E,6E)-farnesyl-L-cysteinyl-[protein] + diphosphate</text>
        <dbReference type="Rhea" id="RHEA:13345"/>
        <dbReference type="Rhea" id="RHEA-COMP:10131"/>
        <dbReference type="Rhea" id="RHEA-COMP:11535"/>
        <dbReference type="ChEBI" id="CHEBI:29950"/>
        <dbReference type="ChEBI" id="CHEBI:33019"/>
        <dbReference type="ChEBI" id="CHEBI:86019"/>
        <dbReference type="ChEBI" id="CHEBI:175763"/>
    </reaction>
</comment>
<evidence type="ECO:0000313" key="13">
    <source>
        <dbReference type="Proteomes" id="UP001141434"/>
    </source>
</evidence>
<evidence type="ECO:0000256" key="1">
    <source>
        <dbReference type="ARBA" id="ARBA00010497"/>
    </source>
</evidence>
<reference evidence="12" key="2">
    <citation type="journal article" date="2023" name="IMA Fungus">
        <title>Comparative genomic study of the Penicillium genus elucidates a diverse pangenome and 15 lateral gene transfer events.</title>
        <authorList>
            <person name="Petersen C."/>
            <person name="Sorensen T."/>
            <person name="Nielsen M.R."/>
            <person name="Sondergaard T.E."/>
            <person name="Sorensen J.L."/>
            <person name="Fitzpatrick D.A."/>
            <person name="Frisvad J.C."/>
            <person name="Nielsen K.L."/>
        </authorList>
    </citation>
    <scope>NUCLEOTIDE SEQUENCE</scope>
    <source>
        <strain evidence="12">IBT 34128</strain>
    </source>
</reference>
<proteinExistence type="inferred from homology"/>
<dbReference type="InterPro" id="IPR045089">
    <property type="entry name" value="PGGT1B-like"/>
</dbReference>
<dbReference type="FunFam" id="1.50.10.20:FF:000014">
    <property type="entry name" value="Protein farnesyltransferase subunit beta"/>
    <property type="match status" value="1"/>
</dbReference>
<dbReference type="Gene3D" id="1.50.10.20">
    <property type="match status" value="1"/>
</dbReference>
<evidence type="ECO:0000256" key="7">
    <source>
        <dbReference type="ARBA" id="ARBA00022737"/>
    </source>
</evidence>
<feature type="region of interest" description="Disordered" evidence="10">
    <location>
        <begin position="18"/>
        <end position="57"/>
    </location>
</feature>
<keyword evidence="6 9" id="KW-0479">Metal-binding</keyword>
<evidence type="ECO:0000256" key="6">
    <source>
        <dbReference type="ARBA" id="ARBA00022723"/>
    </source>
</evidence>
<dbReference type="OrthoDB" id="10261146at2759"/>
<evidence type="ECO:0000256" key="9">
    <source>
        <dbReference type="RuleBase" id="RU365056"/>
    </source>
</evidence>
<dbReference type="EC" id="2.5.1.58" evidence="2 9"/>
<evidence type="ECO:0000256" key="5">
    <source>
        <dbReference type="ARBA" id="ARBA00022679"/>
    </source>
</evidence>
<sequence>MPPIAATGHRRKVRFPTTNLPAKSSIATAHKTRPVNRATSSPSIGKMASPSQDPRPGVPALFTQPPPLRDPLVTETIDLQDATREKCLPFLKGIHSSQKEPFNACGVPTLQRDDHVGYLYDSLEDYPAGFVAMDSSRPWMVYWALAGLSLLGEDATRFRERVIVTLRPMQNPTGGFGGGHGQISHCAGSYAAVLALAMIGGEDAFTLIDRQAMWRWLGRLKQADGGFRVCEGGEEDVRGAYCAMTIISLLDLPLSLPHDAEARNAGLESFNSGLAEYLSRCQTFEGGISGSPGTEAHGAYAFCALACLSILGPPEETIIRHMNIPLLLSWLSARQYAPEGGLSGRTNKLVDGCYSHWVGGCWPLLQSALDGRPQTGAPETSVGSLFSREGLTRYILGCCQSHHGGLRDKPGKHADSYHTCYVLTGLSATQHHHYRTNSSVSSSKTFSSAFSWRSSPIRAEDNVFEKNDRLSPVHPLYVIPHRAVENMRLWSEARPLRV</sequence>
<accession>A0A9W9FRU2</accession>
<comment type="cofactor">
    <cofactor evidence="9">
        <name>Zn(2+)</name>
        <dbReference type="ChEBI" id="CHEBI:29105"/>
    </cofactor>
    <text evidence="9">Binds 1 zinc ion per subunit.</text>
</comment>
<feature type="compositionally biased region" description="Polar residues" evidence="10">
    <location>
        <begin position="18"/>
        <end position="27"/>
    </location>
</feature>
<name>A0A9W9FRU2_9EURO</name>
<reference evidence="12" key="1">
    <citation type="submission" date="2022-11" db="EMBL/GenBank/DDBJ databases">
        <authorList>
            <person name="Petersen C."/>
        </authorList>
    </citation>
    <scope>NUCLEOTIDE SEQUENCE</scope>
    <source>
        <strain evidence="12">IBT 34128</strain>
    </source>
</reference>
<protein>
    <recommendedName>
        <fullName evidence="3 9">Protein farnesyltransferase subunit beta</fullName>
        <shortName evidence="9">FTase-beta</shortName>
        <ecNumber evidence="2 9">2.5.1.58</ecNumber>
    </recommendedName>
</protein>
<evidence type="ECO:0000259" key="11">
    <source>
        <dbReference type="Pfam" id="PF00432"/>
    </source>
</evidence>
<comment type="function">
    <text evidence="9">Catalyzes the transfer of a farnesyl moiety from farnesyl diphosphate to a cysteine at the fourth position from the C-terminus of several proteins. The beta subunit is responsible for peptide-binding.</text>
</comment>
<dbReference type="GO" id="GO:0097354">
    <property type="term" value="P:prenylation"/>
    <property type="evidence" value="ECO:0007669"/>
    <property type="project" value="UniProtKB-UniRule"/>
</dbReference>
<dbReference type="Proteomes" id="UP001141434">
    <property type="component" value="Unassembled WGS sequence"/>
</dbReference>
<comment type="similarity">
    <text evidence="1 9">Belongs to the protein prenyltransferase subunit beta family.</text>
</comment>
<keyword evidence="5 9" id="KW-0808">Transferase</keyword>
<evidence type="ECO:0000256" key="4">
    <source>
        <dbReference type="ARBA" id="ARBA00022602"/>
    </source>
</evidence>
<comment type="subunit">
    <text evidence="9">Heterodimer of an alpha and a beta subunit.</text>
</comment>
<keyword evidence="8 9" id="KW-0862">Zinc</keyword>
<dbReference type="GO" id="GO:0005965">
    <property type="term" value="C:protein farnesyltransferase complex"/>
    <property type="evidence" value="ECO:0007669"/>
    <property type="project" value="UniProtKB-UniRule"/>
</dbReference>
<gene>
    <name evidence="12" type="ORF">NUU61_002623</name>
</gene>